<dbReference type="CDD" id="cd00038">
    <property type="entry name" value="CAP_ED"/>
    <property type="match status" value="2"/>
</dbReference>
<evidence type="ECO:0000256" key="8">
    <source>
        <dbReference type="ARBA" id="ARBA00022824"/>
    </source>
</evidence>
<dbReference type="HOGENOM" id="CLU_000960_1_1_1"/>
<dbReference type="PROSITE" id="PS51635">
    <property type="entry name" value="PNPLA"/>
    <property type="match status" value="1"/>
</dbReference>
<keyword evidence="12 14" id="KW-0472">Membrane</keyword>
<feature type="region of interest" description="Disordered" evidence="15">
    <location>
        <begin position="562"/>
        <end position="585"/>
    </location>
</feature>
<evidence type="ECO:0000256" key="13">
    <source>
        <dbReference type="PROSITE-ProRule" id="PRU01161"/>
    </source>
</evidence>
<dbReference type="PROSITE" id="PS01237">
    <property type="entry name" value="UPF0028"/>
    <property type="match status" value="1"/>
</dbReference>
<keyword evidence="8 14" id="KW-0256">Endoplasmic reticulum</keyword>
<feature type="compositionally biased region" description="Polar residues" evidence="15">
    <location>
        <begin position="254"/>
        <end position="270"/>
    </location>
</feature>
<comment type="function">
    <text evidence="14">Intracellular phospholipase B that catalyzes the double deacylation of phosphatidylcholine (PC) to glycerophosphocholine (GroPCho). Plays an important role in membrane lipid homeostasis.</text>
</comment>
<dbReference type="FunFam" id="3.40.1090.10:FF:000007">
    <property type="entry name" value="Lysophospholipase NTE1"/>
    <property type="match status" value="1"/>
</dbReference>
<dbReference type="InterPro" id="IPR014710">
    <property type="entry name" value="RmlC-like_jellyroll"/>
</dbReference>
<dbReference type="Pfam" id="PF00027">
    <property type="entry name" value="cNMP_binding"/>
    <property type="match status" value="1"/>
</dbReference>
<evidence type="ECO:0000256" key="9">
    <source>
        <dbReference type="ARBA" id="ARBA00022963"/>
    </source>
</evidence>
<evidence type="ECO:0000256" key="1">
    <source>
        <dbReference type="ARBA" id="ARBA00004586"/>
    </source>
</evidence>
<dbReference type="Gene3D" id="3.40.1090.10">
    <property type="entry name" value="Cytosolic phospholipase A2 catalytic domain"/>
    <property type="match status" value="1"/>
</dbReference>
<evidence type="ECO:0000256" key="10">
    <source>
        <dbReference type="ARBA" id="ARBA00022989"/>
    </source>
</evidence>
<feature type="short sequence motif" description="DGA/G" evidence="13">
    <location>
        <begin position="1278"/>
        <end position="1280"/>
    </location>
</feature>
<dbReference type="InParanoid" id="A0A0C3F524"/>
<evidence type="ECO:0000313" key="18">
    <source>
        <dbReference type="EMBL" id="KIM79810.1"/>
    </source>
</evidence>
<gene>
    <name evidence="18" type="ORF">PILCRDRAFT_73857</name>
</gene>
<organism evidence="18 19">
    <name type="scientific">Piloderma croceum (strain F 1598)</name>
    <dbReference type="NCBI Taxonomy" id="765440"/>
    <lineage>
        <taxon>Eukaryota</taxon>
        <taxon>Fungi</taxon>
        <taxon>Dikarya</taxon>
        <taxon>Basidiomycota</taxon>
        <taxon>Agaricomycotina</taxon>
        <taxon>Agaricomycetes</taxon>
        <taxon>Agaricomycetidae</taxon>
        <taxon>Atheliales</taxon>
        <taxon>Atheliaceae</taxon>
        <taxon>Piloderma</taxon>
    </lineage>
</organism>
<evidence type="ECO:0000259" key="17">
    <source>
        <dbReference type="PROSITE" id="PS51635"/>
    </source>
</evidence>
<reference evidence="19" key="2">
    <citation type="submission" date="2015-01" db="EMBL/GenBank/DDBJ databases">
        <title>Evolutionary Origins and Diversification of the Mycorrhizal Mutualists.</title>
        <authorList>
            <consortium name="DOE Joint Genome Institute"/>
            <consortium name="Mycorrhizal Genomics Consortium"/>
            <person name="Kohler A."/>
            <person name="Kuo A."/>
            <person name="Nagy L.G."/>
            <person name="Floudas D."/>
            <person name="Copeland A."/>
            <person name="Barry K.W."/>
            <person name="Cichocki N."/>
            <person name="Veneault-Fourrey C."/>
            <person name="LaButti K."/>
            <person name="Lindquist E.A."/>
            <person name="Lipzen A."/>
            <person name="Lundell T."/>
            <person name="Morin E."/>
            <person name="Murat C."/>
            <person name="Riley R."/>
            <person name="Ohm R."/>
            <person name="Sun H."/>
            <person name="Tunlid A."/>
            <person name="Henrissat B."/>
            <person name="Grigoriev I.V."/>
            <person name="Hibbett D.S."/>
            <person name="Martin F."/>
        </authorList>
    </citation>
    <scope>NUCLEOTIDE SEQUENCE [LARGE SCALE GENOMIC DNA]</scope>
    <source>
        <strain evidence="19">F 1598</strain>
    </source>
</reference>
<evidence type="ECO:0000259" key="16">
    <source>
        <dbReference type="PROSITE" id="PS50042"/>
    </source>
</evidence>
<proteinExistence type="inferred from homology"/>
<dbReference type="InterPro" id="IPR056556">
    <property type="entry name" value="NTE1_P-loop_dom"/>
</dbReference>
<evidence type="ECO:0000313" key="19">
    <source>
        <dbReference type="Proteomes" id="UP000054166"/>
    </source>
</evidence>
<dbReference type="FunCoup" id="A0A0C3F524">
    <property type="interactions" value="144"/>
</dbReference>
<evidence type="ECO:0000256" key="6">
    <source>
        <dbReference type="ARBA" id="ARBA00022737"/>
    </source>
</evidence>
<comment type="subcellular location">
    <subcellularLocation>
        <location evidence="1 14">Endoplasmic reticulum membrane</location>
    </subcellularLocation>
</comment>
<feature type="region of interest" description="Disordered" evidence="15">
    <location>
        <begin position="433"/>
        <end position="474"/>
    </location>
</feature>
<keyword evidence="10 14" id="KW-1133">Transmembrane helix</keyword>
<dbReference type="SUPFAM" id="SSF51206">
    <property type="entry name" value="cAMP-binding domain-like"/>
    <property type="match status" value="3"/>
</dbReference>
<evidence type="ECO:0000256" key="3">
    <source>
        <dbReference type="ARBA" id="ARBA00013274"/>
    </source>
</evidence>
<dbReference type="InterPro" id="IPR001423">
    <property type="entry name" value="LysoPLipase_patatin_CS"/>
</dbReference>
<dbReference type="Pfam" id="PF24179">
    <property type="entry name" value="NTE_Ploop"/>
    <property type="match status" value="1"/>
</dbReference>
<dbReference type="GO" id="GO:0005789">
    <property type="term" value="C:endoplasmic reticulum membrane"/>
    <property type="evidence" value="ECO:0007669"/>
    <property type="project" value="UniProtKB-SubCell"/>
</dbReference>
<keyword evidence="11 13" id="KW-0443">Lipid metabolism</keyword>
<dbReference type="EMBL" id="KN833007">
    <property type="protein sequence ID" value="KIM79810.1"/>
    <property type="molecule type" value="Genomic_DNA"/>
</dbReference>
<evidence type="ECO:0000256" key="2">
    <source>
        <dbReference type="ARBA" id="ARBA00006636"/>
    </source>
</evidence>
<keyword evidence="19" id="KW-1185">Reference proteome</keyword>
<accession>A0A0C3F524</accession>
<keyword evidence="7 13" id="KW-0378">Hydrolase</keyword>
<dbReference type="STRING" id="765440.A0A0C3F524"/>
<dbReference type="SMART" id="SM00100">
    <property type="entry name" value="cNMP"/>
    <property type="match status" value="2"/>
</dbReference>
<sequence length="1433" mass="157736">MEAANVSEATVYHDSHPLVSLVSASFWVIMWALSWTKSLIAFVTITVPRLIYFVLSYSLTLTLNFWSFAIIFAASGVGLNYWIRFRYLNTYSRLKEPPLVKPDPNELHPDVNSTELPPAFHNYLDDFLQAVRVFGFLEKPVFHELARHLQTRRLIAGDSLSLDQDRSFYCVVDGMVQVFAQTGQPVADQRGSWDEEDMNGYQLLNEVGSGGTLSSLFTILSLFTEDVKMSWQDGEPEEILSDGLTDSPPAPTRNRANSDVSQLDLGTNSPGYPPRRNPSFSSSSGSTVHGSLDATSPRSHTSSRYEDVLETPVASRAPSSGHPQSSTHRDVRTPTQLHHGVVARASEDSTLAVIPAEAFRRLTKKFPKATGHIVQVILTRFSRVTFNAAHKYLGLTTEVLRTEKAINDIACHPLPASFYEGGGLQYLRQRFDGTGSHESGSEKDYVTYMPPVREPSRTNPILPKTKGVNSSLPMRSASFRPLTSRHGVQAGDLHSTAAHSDLYRPLTRTFSILNTPRGGRASSLAKEDAWDGTATRISGDDFDLRDEVMSCIAKSIGLLQPPLSGSDSVEASPAFSATDGSRTQSGTFNSSFGSLSLLDLRDDSSSLTGDSSSVTNGGYMSGLDNEVEILFFAAGSTLAKAGERNTGLFYVIEGFLDILLPIEESRARTPPQSKPSMPDTDSWSAPEHLRRAHQNHKLLFTVKPGGIAGYLASLCSTASYVDIKAKTDTYVGFLPSHALESLLEKRPIVLLTLAKRLISMLSPLVLQIDASLDWMQVNAGQVLWRPNDASDSFYIVINGRLRAITEKEVGGVKITGEYGQGDTVGELDVITSSPRRTTVHAIRDTELIRMPQTLFNAISARNPQTTAQLLRMIASRVRDEVDSSSSAQAIHGVSELGRNNMNLKTIAVLPVSRSVPVDAFARKLQTALEGIGASTSFLNQASVSGHLGRHAFTRMGKLKAAGWLADQEQRYRTVLYVADSPVSSPWTQTCIRQADCVMVVGMGDDPSMGEYERLLLSMKTTARKELVLLHPHRSIVPGSTRAWLKNRPWIHQHIHVELRGLLITVPKPIPTLQDPGAVNALKNFKDKVQSGIQKYRGGAADPRPQRQPHTDDFSRLARRMCGKSIGVVLGGGGARGISHLGLLRALEEYGIPIDHIAGTSIGAFVGGLYAREGDMIYSASRAKQFSGRMSNIWRILSDVTYPIVAYTTGHEFNRSIYKAFYDLHIEDMWLPFFCNTTNINTSRMEIHETGYAWRFIRASMTLVGLLPPLCENGNMLVDGGYIDNLPVAAMFSMGASAVFASDVGSIDDNSPRNFSDSVSGWWLLINRWNPFSDARTVPAITEIQSRLAYVSSVKTLQDAKISPGCLYMQMPVHDYGTMQFSKFKEIQKKGYHAAMDMLEKWDEEGKLPSAYIAGKDLPMRGKKKGQSARRNSI</sequence>
<dbReference type="Pfam" id="PF01734">
    <property type="entry name" value="Patatin"/>
    <property type="match status" value="1"/>
</dbReference>
<comment type="catalytic activity">
    <reaction evidence="14">
        <text>a 1-acyl-sn-glycero-3-phosphocholine + H2O = sn-glycerol 3-phosphocholine + a fatty acid + H(+)</text>
        <dbReference type="Rhea" id="RHEA:15177"/>
        <dbReference type="ChEBI" id="CHEBI:15377"/>
        <dbReference type="ChEBI" id="CHEBI:15378"/>
        <dbReference type="ChEBI" id="CHEBI:16870"/>
        <dbReference type="ChEBI" id="CHEBI:28868"/>
        <dbReference type="ChEBI" id="CHEBI:58168"/>
        <dbReference type="EC" id="3.1.1.5"/>
    </reaction>
</comment>
<dbReference type="InterPro" id="IPR000595">
    <property type="entry name" value="cNMP-bd_dom"/>
</dbReference>
<dbReference type="PANTHER" id="PTHR14226:SF29">
    <property type="entry name" value="NEUROPATHY TARGET ESTERASE SWS"/>
    <property type="match status" value="1"/>
</dbReference>
<feature type="short sequence motif" description="GXGXXG" evidence="13">
    <location>
        <begin position="1131"/>
        <end position="1136"/>
    </location>
</feature>
<protein>
    <recommendedName>
        <fullName evidence="4 14">Lysophospholipase NTE1</fullName>
        <ecNumber evidence="3 14">3.1.1.5</ecNumber>
    </recommendedName>
    <alternativeName>
        <fullName evidence="14">Intracellular phospholipase B</fullName>
    </alternativeName>
</protein>
<name>A0A0C3F524_PILCF</name>
<dbReference type="PROSITE" id="PS50042">
    <property type="entry name" value="CNMP_BINDING_3"/>
    <property type="match status" value="1"/>
</dbReference>
<feature type="active site" description="Nucleophile" evidence="13">
    <location>
        <position position="1160"/>
    </location>
</feature>
<evidence type="ECO:0000256" key="11">
    <source>
        <dbReference type="ARBA" id="ARBA00023098"/>
    </source>
</evidence>
<dbReference type="SUPFAM" id="SSF52151">
    <property type="entry name" value="FabD/lysophospholipase-like"/>
    <property type="match status" value="1"/>
</dbReference>
<dbReference type="InterPro" id="IPR050301">
    <property type="entry name" value="NTE"/>
</dbReference>
<dbReference type="OrthoDB" id="421051at2759"/>
<evidence type="ECO:0000256" key="7">
    <source>
        <dbReference type="ARBA" id="ARBA00022801"/>
    </source>
</evidence>
<keyword evidence="6" id="KW-0677">Repeat</keyword>
<dbReference type="GO" id="GO:0004622">
    <property type="term" value="F:phosphatidylcholine lysophospholipase activity"/>
    <property type="evidence" value="ECO:0007669"/>
    <property type="project" value="UniProtKB-EC"/>
</dbReference>
<dbReference type="GO" id="GO:0016042">
    <property type="term" value="P:lipid catabolic process"/>
    <property type="evidence" value="ECO:0007669"/>
    <property type="project" value="UniProtKB-UniRule"/>
</dbReference>
<dbReference type="PANTHER" id="PTHR14226">
    <property type="entry name" value="NEUROPATHY TARGET ESTERASE/SWISS CHEESE D.MELANOGASTER"/>
    <property type="match status" value="1"/>
</dbReference>
<dbReference type="GO" id="GO:0046470">
    <property type="term" value="P:phosphatidylcholine metabolic process"/>
    <property type="evidence" value="ECO:0007669"/>
    <property type="project" value="InterPro"/>
</dbReference>
<dbReference type="InterPro" id="IPR002641">
    <property type="entry name" value="PNPLA_dom"/>
</dbReference>
<feature type="active site" description="Proton acceptor" evidence="13">
    <location>
        <position position="1278"/>
    </location>
</feature>
<feature type="short sequence motif" description="GXSXG" evidence="13">
    <location>
        <begin position="1158"/>
        <end position="1162"/>
    </location>
</feature>
<dbReference type="InterPro" id="IPR018490">
    <property type="entry name" value="cNMP-bd_dom_sf"/>
</dbReference>
<dbReference type="EC" id="3.1.1.5" evidence="3 14"/>
<feature type="compositionally biased region" description="Polar residues" evidence="15">
    <location>
        <begin position="287"/>
        <end position="302"/>
    </location>
</feature>
<keyword evidence="9 13" id="KW-0442">Lipid degradation</keyword>
<evidence type="ECO:0000256" key="15">
    <source>
        <dbReference type="SAM" id="MobiDB-lite"/>
    </source>
</evidence>
<reference evidence="18 19" key="1">
    <citation type="submission" date="2014-04" db="EMBL/GenBank/DDBJ databases">
        <authorList>
            <consortium name="DOE Joint Genome Institute"/>
            <person name="Kuo A."/>
            <person name="Tarkka M."/>
            <person name="Buscot F."/>
            <person name="Kohler A."/>
            <person name="Nagy L.G."/>
            <person name="Floudas D."/>
            <person name="Copeland A."/>
            <person name="Barry K.W."/>
            <person name="Cichocki N."/>
            <person name="Veneault-Fourrey C."/>
            <person name="LaButti K."/>
            <person name="Lindquist E.A."/>
            <person name="Lipzen A."/>
            <person name="Lundell T."/>
            <person name="Morin E."/>
            <person name="Murat C."/>
            <person name="Sun H."/>
            <person name="Tunlid A."/>
            <person name="Henrissat B."/>
            <person name="Grigoriev I.V."/>
            <person name="Hibbett D.S."/>
            <person name="Martin F."/>
            <person name="Nordberg H.P."/>
            <person name="Cantor M.N."/>
            <person name="Hua S.X."/>
        </authorList>
    </citation>
    <scope>NUCLEOTIDE SEQUENCE [LARGE SCALE GENOMIC DNA]</scope>
    <source>
        <strain evidence="18 19">F 1598</strain>
    </source>
</reference>
<dbReference type="Proteomes" id="UP000054166">
    <property type="component" value="Unassembled WGS sequence"/>
</dbReference>
<dbReference type="InterPro" id="IPR016035">
    <property type="entry name" value="Acyl_Trfase/lysoPLipase"/>
</dbReference>
<feature type="domain" description="Cyclic nucleotide-binding" evidence="16">
    <location>
        <begin position="756"/>
        <end position="858"/>
    </location>
</feature>
<evidence type="ECO:0000256" key="14">
    <source>
        <dbReference type="RuleBase" id="RU362043"/>
    </source>
</evidence>
<evidence type="ECO:0000256" key="12">
    <source>
        <dbReference type="ARBA" id="ARBA00023136"/>
    </source>
</evidence>
<comment type="similarity">
    <text evidence="2 14">Belongs to the NTE family.</text>
</comment>
<evidence type="ECO:0000256" key="4">
    <source>
        <dbReference type="ARBA" id="ARBA00018317"/>
    </source>
</evidence>
<keyword evidence="5 14" id="KW-0812">Transmembrane</keyword>
<feature type="compositionally biased region" description="Polar residues" evidence="15">
    <location>
        <begin position="317"/>
        <end position="326"/>
    </location>
</feature>
<dbReference type="Gene3D" id="2.60.120.10">
    <property type="entry name" value="Jelly Rolls"/>
    <property type="match status" value="3"/>
</dbReference>
<feature type="domain" description="PNPLA" evidence="17">
    <location>
        <begin position="1127"/>
        <end position="1291"/>
    </location>
</feature>
<feature type="transmembrane region" description="Helical" evidence="14">
    <location>
        <begin position="65"/>
        <end position="83"/>
    </location>
</feature>
<feature type="region of interest" description="Disordered" evidence="15">
    <location>
        <begin position="234"/>
        <end position="334"/>
    </location>
</feature>
<evidence type="ECO:0000256" key="5">
    <source>
        <dbReference type="ARBA" id="ARBA00022692"/>
    </source>
</evidence>